<evidence type="ECO:0000313" key="3">
    <source>
        <dbReference type="Proteomes" id="UP000480410"/>
    </source>
</evidence>
<evidence type="ECO:0000313" key="1">
    <source>
        <dbReference type="EMBL" id="NER59848.1"/>
    </source>
</evidence>
<dbReference type="EMBL" id="JAAHBU010000058">
    <property type="protein sequence ID" value="NER63448.1"/>
    <property type="molecule type" value="Genomic_DNA"/>
</dbReference>
<accession>A0A6B3NSN2</accession>
<dbReference type="RefSeq" id="WP_163942181.1">
    <property type="nucleotide sequence ID" value="NZ_JAAHBU010000058.1"/>
</dbReference>
<reference evidence="3 4" key="1">
    <citation type="submission" date="2020-02" db="EMBL/GenBank/DDBJ databases">
        <title>Broccoli isolated Pseudomonas sp.</title>
        <authorList>
            <person name="Fujikawa T."/>
            <person name="Sawada H."/>
        </authorList>
    </citation>
    <scope>NUCLEOTIDE SEQUENCE [LARGE SCALE GENOMIC DNA]</scope>
    <source>
        <strain evidence="2 4">MAFF212427</strain>
        <strain evidence="1 3">MAFF212428</strain>
    </source>
</reference>
<evidence type="ECO:0000313" key="2">
    <source>
        <dbReference type="EMBL" id="NER63448.1"/>
    </source>
</evidence>
<protein>
    <submittedName>
        <fullName evidence="2">Uncharacterized protein</fullName>
    </submittedName>
</protein>
<accession>A0A6M0CQN1</accession>
<comment type="caution">
    <text evidence="2">The sequence shown here is derived from an EMBL/GenBank/DDBJ whole genome shotgun (WGS) entry which is preliminary data.</text>
</comment>
<proteinExistence type="predicted"/>
<gene>
    <name evidence="1" type="ORF">G3435_07375</name>
    <name evidence="2" type="ORF">G3436_05500</name>
</gene>
<keyword evidence="4" id="KW-1185">Reference proteome</keyword>
<dbReference type="EMBL" id="JAAHBV010000134">
    <property type="protein sequence ID" value="NER59848.1"/>
    <property type="molecule type" value="Genomic_DNA"/>
</dbReference>
<evidence type="ECO:0000313" key="4">
    <source>
        <dbReference type="Proteomes" id="UP000482634"/>
    </source>
</evidence>
<dbReference type="AlphaFoldDB" id="A0A6B3NSN2"/>
<sequence>MLTFNYDRSFVAFAKCTTPGYEGYLDCAELAMKSGAPMRRAADWVTVTSFLGEEPHRFWFRCFEDGEGGQYYDIQSWSRKTGRDRNPSMHHTAMTNSGYMALYDAANALDQLWQVKIFDGEAVHPLPDPLALGEIASVEIITPQNASVCLYKREEVGHLWHCFVANSGGPVLTLTLEIVDLGEELLDDH</sequence>
<dbReference type="Proteomes" id="UP000480410">
    <property type="component" value="Unassembled WGS sequence"/>
</dbReference>
<organism evidence="2 4">
    <name type="scientific">Pseudomonas brassicae</name>
    <dbReference type="NCBI Taxonomy" id="2708063"/>
    <lineage>
        <taxon>Bacteria</taxon>
        <taxon>Pseudomonadati</taxon>
        <taxon>Pseudomonadota</taxon>
        <taxon>Gammaproteobacteria</taxon>
        <taxon>Pseudomonadales</taxon>
        <taxon>Pseudomonadaceae</taxon>
        <taxon>Pseudomonas</taxon>
    </lineage>
</organism>
<name>A0A6B3NSN2_9PSED</name>
<dbReference type="Proteomes" id="UP000482634">
    <property type="component" value="Unassembled WGS sequence"/>
</dbReference>